<dbReference type="PROSITE" id="PS00109">
    <property type="entry name" value="PROTEIN_KINASE_TYR"/>
    <property type="match status" value="1"/>
</dbReference>
<evidence type="ECO:0000259" key="25">
    <source>
        <dbReference type="PROSITE" id="PS50011"/>
    </source>
</evidence>
<keyword evidence="15 26" id="KW-0418">Kinase</keyword>
<dbReference type="GO" id="GO:0016787">
    <property type="term" value="F:hydrolase activity"/>
    <property type="evidence" value="ECO:0007669"/>
    <property type="project" value="UniProtKB-KW"/>
</dbReference>
<comment type="similarity">
    <text evidence="4">Belongs to the protein kinase superfamily. BUD32 family.</text>
</comment>
<dbReference type="PROSITE" id="PS50011">
    <property type="entry name" value="PROTEIN_KINASE_DOM"/>
    <property type="match status" value="1"/>
</dbReference>
<keyword evidence="14" id="KW-0547">Nucleotide-binding</keyword>
<comment type="catalytic activity">
    <reaction evidence="23">
        <text>L-threonyl-[protein] + ATP = O-phospho-L-threonyl-[protein] + ADP + H(+)</text>
        <dbReference type="Rhea" id="RHEA:46608"/>
        <dbReference type="Rhea" id="RHEA-COMP:11060"/>
        <dbReference type="Rhea" id="RHEA-COMP:11605"/>
        <dbReference type="ChEBI" id="CHEBI:15378"/>
        <dbReference type="ChEBI" id="CHEBI:30013"/>
        <dbReference type="ChEBI" id="CHEBI:30616"/>
        <dbReference type="ChEBI" id="CHEBI:61977"/>
        <dbReference type="ChEBI" id="CHEBI:456216"/>
        <dbReference type="EC" id="2.7.11.1"/>
    </reaction>
</comment>
<evidence type="ECO:0000256" key="19">
    <source>
        <dbReference type="ARBA" id="ARBA00023159"/>
    </source>
</evidence>
<evidence type="ECO:0000256" key="1">
    <source>
        <dbReference type="ARBA" id="ARBA00003747"/>
    </source>
</evidence>
<evidence type="ECO:0000256" key="15">
    <source>
        <dbReference type="ARBA" id="ARBA00022777"/>
    </source>
</evidence>
<dbReference type="GO" id="GO:0005829">
    <property type="term" value="C:cytosol"/>
    <property type="evidence" value="ECO:0007669"/>
    <property type="project" value="TreeGrafter"/>
</dbReference>
<evidence type="ECO:0000256" key="13">
    <source>
        <dbReference type="ARBA" id="ARBA00022694"/>
    </source>
</evidence>
<keyword evidence="19" id="KW-0010">Activator</keyword>
<dbReference type="Proteomes" id="UP000193218">
    <property type="component" value="Unassembled WGS sequence"/>
</dbReference>
<reference evidence="26 27" key="1">
    <citation type="submission" date="2017-03" db="EMBL/GenBank/DDBJ databases">
        <title>Widespread Adenine N6-methylation of Active Genes in Fungi.</title>
        <authorList>
            <consortium name="DOE Joint Genome Institute"/>
            <person name="Mondo S.J."/>
            <person name="Dannebaum R.O."/>
            <person name="Kuo R.C."/>
            <person name="Louie K.B."/>
            <person name="Bewick A.J."/>
            <person name="Labutti K."/>
            <person name="Haridas S."/>
            <person name="Kuo A."/>
            <person name="Salamov A."/>
            <person name="Ahrendt S.R."/>
            <person name="Lau R."/>
            <person name="Bowen B.P."/>
            <person name="Lipzen A."/>
            <person name="Sullivan W."/>
            <person name="Andreopoulos W.B."/>
            <person name="Clum A."/>
            <person name="Lindquist E."/>
            <person name="Daum C."/>
            <person name="Northen T.R."/>
            <person name="Ramamoorthy G."/>
            <person name="Schmitz R.J."/>
            <person name="Gryganskyi A."/>
            <person name="Culley D."/>
            <person name="Magnuson J."/>
            <person name="James T.Y."/>
            <person name="O'Malley M.A."/>
            <person name="Stajich J.E."/>
            <person name="Spatafora J.W."/>
            <person name="Visel A."/>
            <person name="Grigoriev I.V."/>
        </authorList>
    </citation>
    <scope>NUCLEOTIDE SEQUENCE [LARGE SCALE GENOMIC DNA]</scope>
    <source>
        <strain evidence="26 27">NRRL Y-17943</strain>
    </source>
</reference>
<evidence type="ECO:0000256" key="11">
    <source>
        <dbReference type="ARBA" id="ARBA00022553"/>
    </source>
</evidence>
<dbReference type="Pfam" id="PF02958">
    <property type="entry name" value="EcKL"/>
    <property type="match status" value="1"/>
</dbReference>
<feature type="domain" description="Protein kinase" evidence="25">
    <location>
        <begin position="10"/>
        <end position="302"/>
    </location>
</feature>
<keyword evidence="18" id="KW-0779">Telomere</keyword>
<evidence type="ECO:0000256" key="14">
    <source>
        <dbReference type="ARBA" id="ARBA00022741"/>
    </source>
</evidence>
<dbReference type="EC" id="2.7.11.1" evidence="6"/>
<evidence type="ECO:0000313" key="27">
    <source>
        <dbReference type="Proteomes" id="UP000193218"/>
    </source>
</evidence>
<dbReference type="InParanoid" id="A0A1Y1U9C7"/>
<keyword evidence="27" id="KW-1185">Reference proteome</keyword>
<evidence type="ECO:0000256" key="22">
    <source>
        <dbReference type="ARBA" id="ARBA00033194"/>
    </source>
</evidence>
<protein>
    <recommendedName>
        <fullName evidence="8">EKC/KEOPS complex subunit BUD32</fullName>
        <ecNumber evidence="6">2.7.11.1</ecNumber>
    </recommendedName>
    <alternativeName>
        <fullName evidence="21 22">Atypical Serine/threonine protein kinase BUD32</fullName>
    </alternativeName>
    <alternativeName>
        <fullName evidence="7">EKC/KEOPS complex subunit bud32</fullName>
    </alternativeName>
</protein>
<evidence type="ECO:0000256" key="8">
    <source>
        <dbReference type="ARBA" id="ARBA00019973"/>
    </source>
</evidence>
<keyword evidence="16" id="KW-0378">Hydrolase</keyword>
<evidence type="ECO:0000256" key="3">
    <source>
        <dbReference type="ARBA" id="ARBA00004574"/>
    </source>
</evidence>
<dbReference type="FunFam" id="1.10.510.10:FF:000323">
    <property type="entry name" value="TP53-regulating kinase, putative"/>
    <property type="match status" value="1"/>
</dbReference>
<keyword evidence="20" id="KW-0539">Nucleus</keyword>
<dbReference type="InterPro" id="IPR000719">
    <property type="entry name" value="Prot_kinase_dom"/>
</dbReference>
<comment type="subcellular location">
    <subcellularLocation>
        <location evidence="3">Chromosome</location>
        <location evidence="3">Telomere</location>
    </subcellularLocation>
    <subcellularLocation>
        <location evidence="2">Nucleus</location>
    </subcellularLocation>
</comment>
<dbReference type="EMBL" id="NBSH01000013">
    <property type="protein sequence ID" value="ORX34633.1"/>
    <property type="molecule type" value="Genomic_DNA"/>
</dbReference>
<dbReference type="PANTHER" id="PTHR12209">
    <property type="entry name" value="NON-SPECIFIC SERINE/THREONINE PROTEIN KINASE"/>
    <property type="match status" value="1"/>
</dbReference>
<sequence>MTISASHHLLDQAMLIKQGAEAKVYSLDSLLPQPTIYWPPSGPSKPSSTAQIQQTTAPKCSVILKYRFKKQYRHPALDLSLTRSRLAFEARALARCTRAGVVVPHVMWVDDRNGVIGMERIDGWSVREVLGGGAEGEMTVEEEDEEEIGEMEMERSKDQVDSINADETESEGWTALRSKGVTKEHLMTSIGRAIAKLHGTAIIHGDLTTSNMMVRFTPNGSEPYEIVLIDFGLSSTATLPEHYAVDLYVLERAFASTHPQSEGLYAGVLAAYAEGLGEKKWRPIQTKLKEVRLRGRKRDMTG</sequence>
<proteinExistence type="inferred from homology"/>
<dbReference type="InterPro" id="IPR011009">
    <property type="entry name" value="Kinase-like_dom_sf"/>
</dbReference>
<organism evidence="26 27">
    <name type="scientific">Kockovaella imperatae</name>
    <dbReference type="NCBI Taxonomy" id="4999"/>
    <lineage>
        <taxon>Eukaryota</taxon>
        <taxon>Fungi</taxon>
        <taxon>Dikarya</taxon>
        <taxon>Basidiomycota</taxon>
        <taxon>Agaricomycotina</taxon>
        <taxon>Tremellomycetes</taxon>
        <taxon>Tremellales</taxon>
        <taxon>Cuniculitremaceae</taxon>
        <taxon>Kockovaella</taxon>
    </lineage>
</organism>
<evidence type="ECO:0000256" key="5">
    <source>
        <dbReference type="ARBA" id="ARBA00011534"/>
    </source>
</evidence>
<dbReference type="SUPFAM" id="SSF56112">
    <property type="entry name" value="Protein kinase-like (PK-like)"/>
    <property type="match status" value="1"/>
</dbReference>
<keyword evidence="13" id="KW-0819">tRNA processing</keyword>
<evidence type="ECO:0000256" key="23">
    <source>
        <dbReference type="ARBA" id="ARBA00047899"/>
    </source>
</evidence>
<dbReference type="OrthoDB" id="3399at2759"/>
<evidence type="ECO:0000256" key="12">
    <source>
        <dbReference type="ARBA" id="ARBA00022679"/>
    </source>
</evidence>
<keyword evidence="10" id="KW-0723">Serine/threonine-protein kinase</keyword>
<dbReference type="GO" id="GO:0004674">
    <property type="term" value="F:protein serine/threonine kinase activity"/>
    <property type="evidence" value="ECO:0007669"/>
    <property type="project" value="UniProtKB-KW"/>
</dbReference>
<dbReference type="RefSeq" id="XP_021868875.1">
    <property type="nucleotide sequence ID" value="XM_022013600.1"/>
</dbReference>
<dbReference type="Gene3D" id="1.10.510.10">
    <property type="entry name" value="Transferase(Phosphotransferase) domain 1"/>
    <property type="match status" value="1"/>
</dbReference>
<name>A0A1Y1U9C7_9TREE</name>
<evidence type="ECO:0000256" key="6">
    <source>
        <dbReference type="ARBA" id="ARBA00012513"/>
    </source>
</evidence>
<keyword evidence="11" id="KW-0597">Phosphoprotein</keyword>
<accession>A0A1Y1U9C7</accession>
<dbReference type="GO" id="GO:0005634">
    <property type="term" value="C:nucleus"/>
    <property type="evidence" value="ECO:0007669"/>
    <property type="project" value="UniProtKB-SubCell"/>
</dbReference>
<dbReference type="Gene3D" id="3.30.200.20">
    <property type="entry name" value="Phosphorylase Kinase, domain 1"/>
    <property type="match status" value="1"/>
</dbReference>
<keyword evidence="9" id="KW-0158">Chromosome</keyword>
<evidence type="ECO:0000256" key="4">
    <source>
        <dbReference type="ARBA" id="ARBA00010630"/>
    </source>
</evidence>
<gene>
    <name evidence="26" type="ORF">BD324DRAFT_583173</name>
</gene>
<evidence type="ECO:0000256" key="20">
    <source>
        <dbReference type="ARBA" id="ARBA00023242"/>
    </source>
</evidence>
<dbReference type="AlphaFoldDB" id="A0A1Y1U9C7"/>
<dbReference type="InterPro" id="IPR008266">
    <property type="entry name" value="Tyr_kinase_AS"/>
</dbReference>
<evidence type="ECO:0000256" key="7">
    <source>
        <dbReference type="ARBA" id="ARBA00013948"/>
    </source>
</evidence>
<dbReference type="GO" id="GO:0000408">
    <property type="term" value="C:EKC/KEOPS complex"/>
    <property type="evidence" value="ECO:0007669"/>
    <property type="project" value="TreeGrafter"/>
</dbReference>
<evidence type="ECO:0000256" key="18">
    <source>
        <dbReference type="ARBA" id="ARBA00022895"/>
    </source>
</evidence>
<evidence type="ECO:0000256" key="21">
    <source>
        <dbReference type="ARBA" id="ARBA00030980"/>
    </source>
</evidence>
<dbReference type="PANTHER" id="PTHR12209:SF0">
    <property type="entry name" value="EKC_KEOPS COMPLEX SUBUNIT TP53RK"/>
    <property type="match status" value="1"/>
</dbReference>
<comment type="subunit">
    <text evidence="5">Component of the EKC/KEOPS complex composed of at least BUD32, CGI121, GON7, KAE1 and PCC1; the whole complex dimerizes.</text>
</comment>
<dbReference type="GO" id="GO:0070525">
    <property type="term" value="P:tRNA threonylcarbamoyladenosine metabolic process"/>
    <property type="evidence" value="ECO:0007669"/>
    <property type="project" value="TreeGrafter"/>
</dbReference>
<comment type="function">
    <text evidence="1">Component of the EKC/KEOPS complex that is required for the formation of a threonylcarbamoyl group on adenosine at position 37 (t(6)A37) in tRNAs that read codons beginning with adenine. The complex is probably involved in the transfer of the threonylcarbamoyl moiety of threonylcarbamoyl-AMP (TC-AMP) to the N6 group of A37. BUD32 has ATPase activity in the context of the EKC/KEOPS complex and likely plays a supporting role to the catalytic subunit KAE1. The EKC/KEOPS complex also promotes both telomere uncapping and telomere elongation. The complex is required for efficient recruitment of transcriptional coactivators.</text>
</comment>
<evidence type="ECO:0000256" key="16">
    <source>
        <dbReference type="ARBA" id="ARBA00022801"/>
    </source>
</evidence>
<evidence type="ECO:0000313" key="26">
    <source>
        <dbReference type="EMBL" id="ORX34633.1"/>
    </source>
</evidence>
<comment type="catalytic activity">
    <reaction evidence="24">
        <text>L-seryl-[protein] + ATP = O-phospho-L-seryl-[protein] + ADP + H(+)</text>
        <dbReference type="Rhea" id="RHEA:17989"/>
        <dbReference type="Rhea" id="RHEA-COMP:9863"/>
        <dbReference type="Rhea" id="RHEA-COMP:11604"/>
        <dbReference type="ChEBI" id="CHEBI:15378"/>
        <dbReference type="ChEBI" id="CHEBI:29999"/>
        <dbReference type="ChEBI" id="CHEBI:30616"/>
        <dbReference type="ChEBI" id="CHEBI:83421"/>
        <dbReference type="ChEBI" id="CHEBI:456216"/>
        <dbReference type="EC" id="2.7.11.1"/>
    </reaction>
</comment>
<evidence type="ECO:0000256" key="17">
    <source>
        <dbReference type="ARBA" id="ARBA00022840"/>
    </source>
</evidence>
<dbReference type="GO" id="GO:0008033">
    <property type="term" value="P:tRNA processing"/>
    <property type="evidence" value="ECO:0007669"/>
    <property type="project" value="UniProtKB-KW"/>
</dbReference>
<dbReference type="GO" id="GO:0000781">
    <property type="term" value="C:chromosome, telomeric region"/>
    <property type="evidence" value="ECO:0007669"/>
    <property type="project" value="UniProtKB-SubCell"/>
</dbReference>
<evidence type="ECO:0000256" key="9">
    <source>
        <dbReference type="ARBA" id="ARBA00022454"/>
    </source>
</evidence>
<dbReference type="FunFam" id="3.30.200.20:FF:000201">
    <property type="entry name" value="TP53-regulating kinase isoform X1"/>
    <property type="match status" value="1"/>
</dbReference>
<dbReference type="GeneID" id="33555408"/>
<evidence type="ECO:0000256" key="2">
    <source>
        <dbReference type="ARBA" id="ARBA00004123"/>
    </source>
</evidence>
<comment type="caution">
    <text evidence="26">The sequence shown here is derived from an EMBL/GenBank/DDBJ whole genome shotgun (WGS) entry which is preliminary data.</text>
</comment>
<keyword evidence="12" id="KW-0808">Transferase</keyword>
<dbReference type="InterPro" id="IPR004119">
    <property type="entry name" value="EcKL"/>
</dbReference>
<evidence type="ECO:0000256" key="24">
    <source>
        <dbReference type="ARBA" id="ARBA00048679"/>
    </source>
</evidence>
<keyword evidence="17" id="KW-0067">ATP-binding</keyword>
<evidence type="ECO:0000256" key="10">
    <source>
        <dbReference type="ARBA" id="ARBA00022527"/>
    </source>
</evidence>
<dbReference type="FunCoup" id="A0A1Y1U9C7">
    <property type="interactions" value="243"/>
</dbReference>
<dbReference type="STRING" id="4999.A0A1Y1U9C7"/>
<dbReference type="GO" id="GO:0005524">
    <property type="term" value="F:ATP binding"/>
    <property type="evidence" value="ECO:0007669"/>
    <property type="project" value="UniProtKB-KW"/>
</dbReference>